<dbReference type="PANTHER" id="PTHR30537:SF74">
    <property type="entry name" value="HTH-TYPE TRANSCRIPTIONAL REGULATOR TRPI"/>
    <property type="match status" value="1"/>
</dbReference>
<dbReference type="InterPro" id="IPR058163">
    <property type="entry name" value="LysR-type_TF_proteobact-type"/>
</dbReference>
<dbReference type="EMBL" id="PNRF01000007">
    <property type="protein sequence ID" value="PMR77398.1"/>
    <property type="molecule type" value="Genomic_DNA"/>
</dbReference>
<sequence length="309" mass="33769">MKKRLPSMKALAALESVVRTGSVSAAAGELGVTHGAVSKQLALLEDWLERPLFSEKRRGMSPNSDGVKLAEAMGKARAILEATLDEMDVPVPTLLNVVAPATLAMRWLIPRLPAFHLQHPSVSVRVRPMHTPDNWDALEFDVMIRRAESLAEHFTPRKLFSETLGLVVAPSLAGRPCADLPYIEADTRPGELQKWRQAAGMTEPWGEPMRLPHFYIALEAALSGNGALVVPLEIIEELLMRGALVEPWPNRRVAGSIYRVGIDQTSPATSAAKPFVDWLVKTVSDAATELNENEIPATSPASGREIEVR</sequence>
<keyword evidence="3" id="KW-0238">DNA-binding</keyword>
<keyword evidence="7" id="KW-1185">Reference proteome</keyword>
<keyword evidence="2" id="KW-0805">Transcription regulation</keyword>
<gene>
    <name evidence="6" type="ORF">C1H69_02375</name>
</gene>
<dbReference type="GO" id="GO:0006351">
    <property type="term" value="P:DNA-templated transcription"/>
    <property type="evidence" value="ECO:0007669"/>
    <property type="project" value="TreeGrafter"/>
</dbReference>
<dbReference type="GO" id="GO:0003700">
    <property type="term" value="F:DNA-binding transcription factor activity"/>
    <property type="evidence" value="ECO:0007669"/>
    <property type="project" value="InterPro"/>
</dbReference>
<dbReference type="Pfam" id="PF00126">
    <property type="entry name" value="HTH_1"/>
    <property type="match status" value="1"/>
</dbReference>
<comment type="similarity">
    <text evidence="1">Belongs to the LysR transcriptional regulatory family.</text>
</comment>
<proteinExistence type="inferred from homology"/>
<evidence type="ECO:0000256" key="3">
    <source>
        <dbReference type="ARBA" id="ARBA00023125"/>
    </source>
</evidence>
<evidence type="ECO:0000256" key="1">
    <source>
        <dbReference type="ARBA" id="ARBA00009437"/>
    </source>
</evidence>
<keyword evidence="4" id="KW-0804">Transcription</keyword>
<dbReference type="PANTHER" id="PTHR30537">
    <property type="entry name" value="HTH-TYPE TRANSCRIPTIONAL REGULATOR"/>
    <property type="match status" value="1"/>
</dbReference>
<dbReference type="Proteomes" id="UP000235803">
    <property type="component" value="Unassembled WGS sequence"/>
</dbReference>
<organism evidence="6 7">
    <name type="scientific">Billgrantia endophytica</name>
    <dbReference type="NCBI Taxonomy" id="2033802"/>
    <lineage>
        <taxon>Bacteria</taxon>
        <taxon>Pseudomonadati</taxon>
        <taxon>Pseudomonadota</taxon>
        <taxon>Gammaproteobacteria</taxon>
        <taxon>Oceanospirillales</taxon>
        <taxon>Halomonadaceae</taxon>
        <taxon>Billgrantia</taxon>
    </lineage>
</organism>
<dbReference type="InterPro" id="IPR036390">
    <property type="entry name" value="WH_DNA-bd_sf"/>
</dbReference>
<dbReference type="AlphaFoldDB" id="A0A2N7UAC6"/>
<evidence type="ECO:0000256" key="2">
    <source>
        <dbReference type="ARBA" id="ARBA00023015"/>
    </source>
</evidence>
<dbReference type="InterPro" id="IPR000847">
    <property type="entry name" value="LysR_HTH_N"/>
</dbReference>
<feature type="domain" description="HTH lysR-type" evidence="5">
    <location>
        <begin position="6"/>
        <end position="63"/>
    </location>
</feature>
<name>A0A2N7UAC6_9GAMM</name>
<dbReference type="Pfam" id="PF03466">
    <property type="entry name" value="LysR_substrate"/>
    <property type="match status" value="1"/>
</dbReference>
<dbReference type="Gene3D" id="3.40.190.10">
    <property type="entry name" value="Periplasmic binding protein-like II"/>
    <property type="match status" value="2"/>
</dbReference>
<evidence type="ECO:0000313" key="7">
    <source>
        <dbReference type="Proteomes" id="UP000235803"/>
    </source>
</evidence>
<accession>A0A2N7UAC6</accession>
<dbReference type="SUPFAM" id="SSF46785">
    <property type="entry name" value="Winged helix' DNA-binding domain"/>
    <property type="match status" value="1"/>
</dbReference>
<dbReference type="GO" id="GO:0043565">
    <property type="term" value="F:sequence-specific DNA binding"/>
    <property type="evidence" value="ECO:0007669"/>
    <property type="project" value="TreeGrafter"/>
</dbReference>
<evidence type="ECO:0000259" key="5">
    <source>
        <dbReference type="PROSITE" id="PS50931"/>
    </source>
</evidence>
<evidence type="ECO:0000313" key="6">
    <source>
        <dbReference type="EMBL" id="PMR77398.1"/>
    </source>
</evidence>
<dbReference type="OrthoDB" id="6787458at2"/>
<evidence type="ECO:0000256" key="4">
    <source>
        <dbReference type="ARBA" id="ARBA00023163"/>
    </source>
</evidence>
<dbReference type="PROSITE" id="PS50931">
    <property type="entry name" value="HTH_LYSR"/>
    <property type="match status" value="1"/>
</dbReference>
<protein>
    <submittedName>
        <fullName evidence="6">LysR family transcriptional regulator</fullName>
    </submittedName>
</protein>
<dbReference type="Gene3D" id="1.10.10.10">
    <property type="entry name" value="Winged helix-like DNA-binding domain superfamily/Winged helix DNA-binding domain"/>
    <property type="match status" value="1"/>
</dbReference>
<reference evidence="6 7" key="1">
    <citation type="submission" date="2018-01" db="EMBL/GenBank/DDBJ databases">
        <title>Halomonas endophytica sp. nov., isolated from storage liquid in the stems of Populus euphratica.</title>
        <authorList>
            <person name="Chen C."/>
        </authorList>
    </citation>
    <scope>NUCLEOTIDE SEQUENCE [LARGE SCALE GENOMIC DNA]</scope>
    <source>
        <strain evidence="6 7">MC28</strain>
    </source>
</reference>
<dbReference type="SUPFAM" id="SSF53850">
    <property type="entry name" value="Periplasmic binding protein-like II"/>
    <property type="match status" value="1"/>
</dbReference>
<dbReference type="InterPro" id="IPR036388">
    <property type="entry name" value="WH-like_DNA-bd_sf"/>
</dbReference>
<dbReference type="InterPro" id="IPR005119">
    <property type="entry name" value="LysR_subst-bd"/>
</dbReference>
<comment type="caution">
    <text evidence="6">The sequence shown here is derived from an EMBL/GenBank/DDBJ whole genome shotgun (WGS) entry which is preliminary data.</text>
</comment>